<gene>
    <name evidence="1" type="ORF">F7Q99_37665</name>
</gene>
<evidence type="ECO:0000313" key="2">
    <source>
        <dbReference type="Proteomes" id="UP000450000"/>
    </source>
</evidence>
<reference evidence="1 2" key="1">
    <citation type="submission" date="2019-09" db="EMBL/GenBank/DDBJ databases">
        <title>Genome Sequences of Streptomyces kaniharaensis ATCC 21070.</title>
        <authorList>
            <person name="Zhu W."/>
            <person name="De Crecy-Lagard V."/>
            <person name="Richards N.G."/>
        </authorList>
    </citation>
    <scope>NUCLEOTIDE SEQUENCE [LARGE SCALE GENOMIC DNA]</scope>
    <source>
        <strain evidence="1 2">SF-557</strain>
    </source>
</reference>
<accession>A0A6N7L4G8</accession>
<organism evidence="1 2">
    <name type="scientific">Streptomyces kaniharaensis</name>
    <dbReference type="NCBI Taxonomy" id="212423"/>
    <lineage>
        <taxon>Bacteria</taxon>
        <taxon>Bacillati</taxon>
        <taxon>Actinomycetota</taxon>
        <taxon>Actinomycetes</taxon>
        <taxon>Kitasatosporales</taxon>
        <taxon>Streptomycetaceae</taxon>
        <taxon>Streptomyces</taxon>
    </lineage>
</organism>
<name>A0A6N7L4G8_9ACTN</name>
<dbReference type="EMBL" id="WBOF01000006">
    <property type="protein sequence ID" value="MQS17767.1"/>
    <property type="molecule type" value="Genomic_DNA"/>
</dbReference>
<dbReference type="OrthoDB" id="265651at2"/>
<evidence type="ECO:0008006" key="3">
    <source>
        <dbReference type="Google" id="ProtNLM"/>
    </source>
</evidence>
<comment type="caution">
    <text evidence="1">The sequence shown here is derived from an EMBL/GenBank/DDBJ whole genome shotgun (WGS) entry which is preliminary data.</text>
</comment>
<sequence>MPEEYFGALLAAAVYDPNPSFNRRLVEPALLAFGRRRVRMALLGWLETGTDVERAGAARAWYWTALTVDDGRTAIGADDGASIRDAWHAAALREFVTNENVDVRRSILPGLPLVLRAYPAELHPLVEHAVEIALAHPDEYIRQRAETQVSL</sequence>
<dbReference type="Proteomes" id="UP000450000">
    <property type="component" value="Unassembled WGS sequence"/>
</dbReference>
<protein>
    <recommendedName>
        <fullName evidence="3">HEAT repeat domain-containing protein</fullName>
    </recommendedName>
</protein>
<evidence type="ECO:0000313" key="1">
    <source>
        <dbReference type="EMBL" id="MQS17767.1"/>
    </source>
</evidence>
<keyword evidence="2" id="KW-1185">Reference proteome</keyword>
<dbReference type="AlphaFoldDB" id="A0A6N7L4G8"/>
<proteinExistence type="predicted"/>